<dbReference type="PIRSF" id="PIRSF013171">
    <property type="entry name" value="Pur_nuclsid_perm"/>
    <property type="match status" value="1"/>
</dbReference>
<dbReference type="PANTHER" id="PTHR38643:SF1">
    <property type="entry name" value="PURINE NUCLEOSIDE PERMEASE C285.05-RELATED"/>
    <property type="match status" value="1"/>
</dbReference>
<dbReference type="STRING" id="190650.CC_0187"/>
<gene>
    <name evidence="1" type="ordered locus">CC_0187</name>
</gene>
<dbReference type="PIR" id="B87272">
    <property type="entry name" value="B87272"/>
</dbReference>
<accession>Q9ABN9</accession>
<dbReference type="KEGG" id="ccr:CC_0187"/>
<dbReference type="Proteomes" id="UP000001816">
    <property type="component" value="Chromosome"/>
</dbReference>
<dbReference type="PATRIC" id="fig|190650.5.peg.184"/>
<dbReference type="BioCyc" id="CAULO:CC0187-MONOMER"/>
<sequence length="374" mass="40692">MPASAARASFAAFGVRWGVRAMRLVGLILGLWLGLGAVAHAQPAKPIPVKVVVLTTFEIGAVTGDRPGEFQPWVEGLPLTETIAVPGLRHPARYSPKDGVLGVMTDMRARARESVAALLLDKRFDFSKTYWLVAGIAGVDPKAASIGSAAWARYVVDADPIYEVDDREIPADWPYGLYALETERPNVKGSAEGSSGMVWALNWRLVDWAYGLTAKVEIPDHPGLAALRAPYVGDPNAQRPPFVLKGEALGATRFWHGAKRTQWAQDWVKLWTDGAGVFVMTDCEDQGILDVLDLYAKAGRVDFQRVMVLRTASNYSRPPLGAPAFPRAFHDEGAVSAFDSAYRVGSVVVRELTARWDRYEANTPDMTAIGGTAK</sequence>
<dbReference type="HOGENOM" id="CLU_031475_1_2_5"/>
<dbReference type="InterPro" id="IPR009486">
    <property type="entry name" value="Pur_nuclsid_perm"/>
</dbReference>
<dbReference type="PANTHER" id="PTHR38643">
    <property type="entry name" value="PURINE NUCLEOSIDE PERMEASE C285.05-RELATED"/>
    <property type="match status" value="1"/>
</dbReference>
<evidence type="ECO:0000313" key="2">
    <source>
        <dbReference type="Proteomes" id="UP000001816"/>
    </source>
</evidence>
<keyword evidence="2" id="KW-1185">Reference proteome</keyword>
<protein>
    <submittedName>
        <fullName evidence="1">Purine nucleoside permease, putative</fullName>
    </submittedName>
</protein>
<dbReference type="AlphaFoldDB" id="Q9ABN9"/>
<dbReference type="EnsemblBacteria" id="AAK22174">
    <property type="protein sequence ID" value="AAK22174"/>
    <property type="gene ID" value="CC_0187"/>
</dbReference>
<dbReference type="SMR" id="Q9ABN9"/>
<dbReference type="Pfam" id="PF06516">
    <property type="entry name" value="NUP"/>
    <property type="match status" value="1"/>
</dbReference>
<dbReference type="GO" id="GO:0055085">
    <property type="term" value="P:transmembrane transport"/>
    <property type="evidence" value="ECO:0007669"/>
    <property type="project" value="InterPro"/>
</dbReference>
<organism evidence="1 2">
    <name type="scientific">Caulobacter vibrioides (strain ATCC 19089 / CIP 103742 / CB 15)</name>
    <name type="common">Caulobacter crescentus</name>
    <dbReference type="NCBI Taxonomy" id="190650"/>
    <lineage>
        <taxon>Bacteria</taxon>
        <taxon>Pseudomonadati</taxon>
        <taxon>Pseudomonadota</taxon>
        <taxon>Alphaproteobacteria</taxon>
        <taxon>Caulobacterales</taxon>
        <taxon>Caulobacteraceae</taxon>
        <taxon>Caulobacter</taxon>
    </lineage>
</organism>
<dbReference type="eggNOG" id="COG5042">
    <property type="taxonomic scope" value="Bacteria"/>
</dbReference>
<reference evidence="1 2" key="1">
    <citation type="journal article" date="2001" name="Proc. Natl. Acad. Sci. U.S.A.">
        <title>Complete genome sequence of Caulobacter crescentus.</title>
        <authorList>
            <person name="Nierman W.C."/>
            <person name="Feldblyum T.V."/>
            <person name="Laub M.T."/>
            <person name="Paulsen I.T."/>
            <person name="Nelson K.E."/>
            <person name="Eisen J.A."/>
            <person name="Heidelberg J.F."/>
            <person name="Alley M.R."/>
            <person name="Ohta N."/>
            <person name="Maddock J.R."/>
            <person name="Potocka I."/>
            <person name="Nelson W.C."/>
            <person name="Newton A."/>
            <person name="Stephens C."/>
            <person name="Phadke N.D."/>
            <person name="Ely B."/>
            <person name="DeBoy R.T."/>
            <person name="Dodson R.J."/>
            <person name="Durkin A.S."/>
            <person name="Gwinn M.L."/>
            <person name="Haft D.H."/>
            <person name="Kolonay J.F."/>
            <person name="Smit J."/>
            <person name="Craven M.B."/>
            <person name="Khouri H."/>
            <person name="Shetty J."/>
            <person name="Berry K."/>
            <person name="Utterback T."/>
            <person name="Tran K."/>
            <person name="Wolf A."/>
            <person name="Vamathevan J."/>
            <person name="Ermolaeva M."/>
            <person name="White O."/>
            <person name="Salzberg S.L."/>
            <person name="Venter J.C."/>
            <person name="Shapiro L."/>
            <person name="Fraser C.M."/>
        </authorList>
    </citation>
    <scope>NUCLEOTIDE SEQUENCE [LARGE SCALE GENOMIC DNA]</scope>
    <source>
        <strain evidence="2">ATCC 19089 / CB15</strain>
    </source>
</reference>
<evidence type="ECO:0000313" key="1">
    <source>
        <dbReference type="EMBL" id="AAK22174.1"/>
    </source>
</evidence>
<proteinExistence type="predicted"/>
<name>Q9ABN9_CAUVC</name>
<dbReference type="EMBL" id="AE005673">
    <property type="protein sequence ID" value="AAK22174.1"/>
    <property type="molecule type" value="Genomic_DNA"/>
</dbReference>